<keyword evidence="2 5" id="KW-0560">Oxidoreductase</keyword>
<evidence type="ECO:0000256" key="1">
    <source>
        <dbReference type="ARBA" id="ARBA00010928"/>
    </source>
</evidence>
<dbReference type="RefSeq" id="WP_192749300.1">
    <property type="nucleotide sequence ID" value="NZ_BAABJL010000002.1"/>
</dbReference>
<dbReference type="Proteomes" id="UP000638648">
    <property type="component" value="Unassembled WGS sequence"/>
</dbReference>
<dbReference type="AlphaFoldDB" id="A0A927RH51"/>
<comment type="similarity">
    <text evidence="1">Belongs to the Gfo/Idh/MocA family.</text>
</comment>
<feature type="domain" description="Gfo/Idh/MocA-like oxidoreductase N-terminal" evidence="3">
    <location>
        <begin position="8"/>
        <end position="119"/>
    </location>
</feature>
<dbReference type="Gene3D" id="3.40.50.720">
    <property type="entry name" value="NAD(P)-binding Rossmann-like Domain"/>
    <property type="match status" value="1"/>
</dbReference>
<dbReference type="EC" id="1.1.1.369" evidence="5"/>
<dbReference type="Pfam" id="PF01408">
    <property type="entry name" value="GFO_IDH_MocA"/>
    <property type="match status" value="1"/>
</dbReference>
<accession>A0A927RH51</accession>
<comment type="caution">
    <text evidence="5">The sequence shown here is derived from an EMBL/GenBank/DDBJ whole genome shotgun (WGS) entry which is preliminary data.</text>
</comment>
<dbReference type="GO" id="GO:0050112">
    <property type="term" value="F:inositol 2-dehydrogenase (NAD+) activity"/>
    <property type="evidence" value="ECO:0007669"/>
    <property type="project" value="UniProtKB-EC"/>
</dbReference>
<dbReference type="SUPFAM" id="SSF51735">
    <property type="entry name" value="NAD(P)-binding Rossmann-fold domains"/>
    <property type="match status" value="1"/>
</dbReference>
<evidence type="ECO:0000313" key="6">
    <source>
        <dbReference type="Proteomes" id="UP000638648"/>
    </source>
</evidence>
<dbReference type="InterPro" id="IPR055170">
    <property type="entry name" value="GFO_IDH_MocA-like_dom"/>
</dbReference>
<dbReference type="EC" id="1.1.1.18" evidence="5"/>
<gene>
    <name evidence="5" type="ORF">HEB94_001709</name>
</gene>
<dbReference type="InterPro" id="IPR036291">
    <property type="entry name" value="NAD(P)-bd_dom_sf"/>
</dbReference>
<organism evidence="5 6">
    <name type="scientific">Actinopolymorpha pittospori</name>
    <dbReference type="NCBI Taxonomy" id="648752"/>
    <lineage>
        <taxon>Bacteria</taxon>
        <taxon>Bacillati</taxon>
        <taxon>Actinomycetota</taxon>
        <taxon>Actinomycetes</taxon>
        <taxon>Propionibacteriales</taxon>
        <taxon>Actinopolymorphaceae</taxon>
        <taxon>Actinopolymorpha</taxon>
    </lineage>
</organism>
<keyword evidence="6" id="KW-1185">Reference proteome</keyword>
<dbReference type="PANTHER" id="PTHR42840:SF3">
    <property type="entry name" value="BINDING ROSSMANN FOLD OXIDOREDUCTASE, PUTATIVE (AFU_ORTHOLOGUE AFUA_2G10240)-RELATED"/>
    <property type="match status" value="1"/>
</dbReference>
<reference evidence="5" key="1">
    <citation type="submission" date="2020-10" db="EMBL/GenBank/DDBJ databases">
        <title>Sequencing the genomes of 1000 actinobacteria strains.</title>
        <authorList>
            <person name="Klenk H.-P."/>
        </authorList>
    </citation>
    <scope>NUCLEOTIDE SEQUENCE</scope>
    <source>
        <strain evidence="5">DSM 45354</strain>
    </source>
</reference>
<sequence length="326" mass="34187">MSGTQQRRVALIGTGQMAKTHTVAWQALGADVLVHSRSPERGTAFAAAHAVTAVSDLAQVLQAAEIIDICTPTDTHANLTHRAAAAGLHVVCEKPLARDPAEGRAMIEACERAGVGLCVAQVLRFFPAYLATCDAIAAGRIGTPREFRFFRQVESPGAETWFADTERSGGVLVDLAIHDIDFARWVGGEVTEVVGRSTLSLQAEPPVRASATLTHVGGLTSQIVAVWDVPGTPLRSTFELVGDEGVLRFASLPEPVVTDGSGAVVFAEDGSVDPFAEQLREFVAAFDGKGQPRVTAEDGLMALTIALAATRSAGNGRPVDPSSLLA</sequence>
<dbReference type="GO" id="GO:0006740">
    <property type="term" value="P:NADPH regeneration"/>
    <property type="evidence" value="ECO:0007669"/>
    <property type="project" value="TreeGrafter"/>
</dbReference>
<dbReference type="GO" id="GO:0000166">
    <property type="term" value="F:nucleotide binding"/>
    <property type="evidence" value="ECO:0007669"/>
    <property type="project" value="InterPro"/>
</dbReference>
<evidence type="ECO:0000259" key="4">
    <source>
        <dbReference type="Pfam" id="PF22725"/>
    </source>
</evidence>
<evidence type="ECO:0000313" key="5">
    <source>
        <dbReference type="EMBL" id="MBE1604861.1"/>
    </source>
</evidence>
<proteinExistence type="inferred from homology"/>
<feature type="domain" description="GFO/IDH/MocA-like oxidoreductase" evidence="4">
    <location>
        <begin position="134"/>
        <end position="247"/>
    </location>
</feature>
<dbReference type="SUPFAM" id="SSF55347">
    <property type="entry name" value="Glyceraldehyde-3-phosphate dehydrogenase-like, C-terminal domain"/>
    <property type="match status" value="1"/>
</dbReference>
<evidence type="ECO:0000256" key="2">
    <source>
        <dbReference type="ARBA" id="ARBA00023002"/>
    </source>
</evidence>
<dbReference type="Gene3D" id="3.30.360.10">
    <property type="entry name" value="Dihydrodipicolinate Reductase, domain 2"/>
    <property type="match status" value="1"/>
</dbReference>
<evidence type="ECO:0000259" key="3">
    <source>
        <dbReference type="Pfam" id="PF01408"/>
    </source>
</evidence>
<dbReference type="InterPro" id="IPR000683">
    <property type="entry name" value="Gfo/Idh/MocA-like_OxRdtase_N"/>
</dbReference>
<protein>
    <submittedName>
        <fullName evidence="5">Myo-inositol 2-dehydrogenase/D-chiro-inositol 1-dehydrogenase</fullName>
        <ecNumber evidence="5">1.1.1.18</ecNumber>
        <ecNumber evidence="5">1.1.1.369</ecNumber>
    </submittedName>
</protein>
<dbReference type="GO" id="GO:0005737">
    <property type="term" value="C:cytoplasm"/>
    <property type="evidence" value="ECO:0007669"/>
    <property type="project" value="TreeGrafter"/>
</dbReference>
<dbReference type="PANTHER" id="PTHR42840">
    <property type="entry name" value="NAD(P)-BINDING ROSSMANN-FOLD SUPERFAMILY PROTEIN-RELATED"/>
    <property type="match status" value="1"/>
</dbReference>
<dbReference type="EMBL" id="JADBEM010000001">
    <property type="protein sequence ID" value="MBE1604861.1"/>
    <property type="molecule type" value="Genomic_DNA"/>
</dbReference>
<name>A0A927RH51_9ACTN</name>
<dbReference type="Pfam" id="PF22725">
    <property type="entry name" value="GFO_IDH_MocA_C3"/>
    <property type="match status" value="1"/>
</dbReference>